<comment type="function">
    <text evidence="11">ATP-dependent RNA helicase required for 60S ribosomal subunit synthesis. Involved in efficient pre-rRNA processing, predominantly at site A3, which is necessary for the normal formation of 25S and 5.8S rRNAs.</text>
</comment>
<evidence type="ECO:0000256" key="5">
    <source>
        <dbReference type="ARBA" id="ARBA00022552"/>
    </source>
</evidence>
<evidence type="ECO:0000256" key="1">
    <source>
        <dbReference type="ARBA" id="ARBA00004604"/>
    </source>
</evidence>
<comment type="caution">
    <text evidence="16">The sequence shown here is derived from an EMBL/GenBank/DDBJ whole genome shotgun (WGS) entry which is preliminary data.</text>
</comment>
<comment type="subcellular location">
    <subcellularLocation>
        <location evidence="1">Nucleus</location>
        <location evidence="1">Nucleolus</location>
    </subcellularLocation>
</comment>
<organism evidence="16 17">
    <name type="scientific">Trypanosoma rangeli</name>
    <dbReference type="NCBI Taxonomy" id="5698"/>
    <lineage>
        <taxon>Eukaryota</taxon>
        <taxon>Discoba</taxon>
        <taxon>Euglenozoa</taxon>
        <taxon>Kinetoplastea</taxon>
        <taxon>Metakinetoplastina</taxon>
        <taxon>Trypanosomatida</taxon>
        <taxon>Trypanosomatidae</taxon>
        <taxon>Trypanosoma</taxon>
        <taxon>Herpetosoma</taxon>
    </lineage>
</organism>
<evidence type="ECO:0000256" key="13">
    <source>
        <dbReference type="SAM" id="MobiDB-lite"/>
    </source>
</evidence>
<dbReference type="CDD" id="cd00268">
    <property type="entry name" value="DEADc"/>
    <property type="match status" value="1"/>
</dbReference>
<protein>
    <recommendedName>
        <fullName evidence="3">RNA helicase</fullName>
        <ecNumber evidence="3">3.6.4.13</ecNumber>
    </recommendedName>
</protein>
<dbReference type="InterPro" id="IPR027417">
    <property type="entry name" value="P-loop_NTPase"/>
</dbReference>
<comment type="similarity">
    <text evidence="2">Belongs to the DEAD box helicase family. DDX5/DBP2 subfamily.</text>
</comment>
<keyword evidence="4" id="KW-0690">Ribosome biogenesis</keyword>
<dbReference type="PANTHER" id="PTHR47958">
    <property type="entry name" value="ATP-DEPENDENT RNA HELICASE DBP3"/>
    <property type="match status" value="1"/>
</dbReference>
<keyword evidence="17" id="KW-1185">Reference proteome</keyword>
<gene>
    <name evidence="16" type="ORF">TraAM80_06160</name>
</gene>
<reference evidence="16 17" key="1">
    <citation type="journal article" date="2018" name="BMC Genomics">
        <title>Genomic comparison of Trypanosoma conorhini and Trypanosoma rangeli to Trypanosoma cruzi strains of high and low virulence.</title>
        <authorList>
            <person name="Bradwell K.R."/>
            <person name="Koparde V.N."/>
            <person name="Matveyev A.V."/>
            <person name="Serrano M.G."/>
            <person name="Alves J.M."/>
            <person name="Parikh H."/>
            <person name="Huang B."/>
            <person name="Lee V."/>
            <person name="Espinosa-Alvarez O."/>
            <person name="Ortiz P.A."/>
            <person name="Costa-Martins A.G."/>
            <person name="Teixeira M.M."/>
            <person name="Buck G.A."/>
        </authorList>
    </citation>
    <scope>NUCLEOTIDE SEQUENCE [LARGE SCALE GENOMIC DNA]</scope>
    <source>
        <strain evidence="16 17">AM80</strain>
    </source>
</reference>
<sequence>MHFVAQPLSFSNTYDHSDDWDPFATASVLRKDNTPSLNNTESVKIQNFFPAESSEAIPDVVAPDVSVIDACGTKVHITPIQCFSEITNTPDWLSKGLNELSYPRVTPIQGHTIPILDKGHDLIGLAPTGSGKTIAFAVPALKHFKPSPDGLPTILVLAPTRELVQQTAKVFSQLGSGAIRVCEAYGGAPREVQARRLHDGCDVLIACPGRLKDFLRNGGVTLDHMSFLVFDEADRLLDMGFKIQLDEILSYADPSRPLQTMMWSATWPKGVEQLARDYLSEKRYTIRAGTADVGLQINKNIKQHMLFADHPHERMEALVSLIQSGTIDENTAKMMIFVERQTDTESAAHLLAKMLGIHIRNVGILHGGMQQRQRDYIMSRFKHSETRILVATDVASRGIDFPDVTCVVNFIAPKGIDSYCHRIGRTGRAGRTGDSFTFIGHSDGSLAKDLVGYLKKCGMEVPQRLIDIAEKYIQYEEQRNSRRSWNGRYGRGHKRPKWENRATSEDSGW</sequence>
<evidence type="ECO:0000259" key="14">
    <source>
        <dbReference type="PROSITE" id="PS51192"/>
    </source>
</evidence>
<dbReference type="InterPro" id="IPR001650">
    <property type="entry name" value="Helicase_C-like"/>
</dbReference>
<evidence type="ECO:0000256" key="12">
    <source>
        <dbReference type="RuleBase" id="RU000492"/>
    </source>
</evidence>
<dbReference type="GO" id="GO:0005524">
    <property type="term" value="F:ATP binding"/>
    <property type="evidence" value="ECO:0007669"/>
    <property type="project" value="UniProtKB-KW"/>
</dbReference>
<feature type="domain" description="Helicase ATP-binding" evidence="14">
    <location>
        <begin position="113"/>
        <end position="285"/>
    </location>
</feature>
<evidence type="ECO:0000256" key="8">
    <source>
        <dbReference type="ARBA" id="ARBA00022806"/>
    </source>
</evidence>
<dbReference type="SMART" id="SM00487">
    <property type="entry name" value="DEXDc"/>
    <property type="match status" value="1"/>
</dbReference>
<dbReference type="OrthoDB" id="196131at2759"/>
<proteinExistence type="inferred from homology"/>
<evidence type="ECO:0000256" key="9">
    <source>
        <dbReference type="ARBA" id="ARBA00022840"/>
    </source>
</evidence>
<evidence type="ECO:0000256" key="2">
    <source>
        <dbReference type="ARBA" id="ARBA00009334"/>
    </source>
</evidence>
<evidence type="ECO:0000256" key="10">
    <source>
        <dbReference type="ARBA" id="ARBA00023242"/>
    </source>
</evidence>
<evidence type="ECO:0000256" key="7">
    <source>
        <dbReference type="ARBA" id="ARBA00022801"/>
    </source>
</evidence>
<dbReference type="InterPro" id="IPR044742">
    <property type="entry name" value="DEAD/DEAH_RhlB"/>
</dbReference>
<dbReference type="VEuPathDB" id="TriTrypDB:TRSC58_00761"/>
<dbReference type="PROSITE" id="PS51194">
    <property type="entry name" value="HELICASE_CTER"/>
    <property type="match status" value="1"/>
</dbReference>
<evidence type="ECO:0000256" key="6">
    <source>
        <dbReference type="ARBA" id="ARBA00022741"/>
    </source>
</evidence>
<evidence type="ECO:0000256" key="11">
    <source>
        <dbReference type="ARBA" id="ARBA00037449"/>
    </source>
</evidence>
<keyword evidence="10" id="KW-0539">Nucleus</keyword>
<dbReference type="RefSeq" id="XP_029237136.1">
    <property type="nucleotide sequence ID" value="XM_029383014.1"/>
</dbReference>
<dbReference type="InterPro" id="IPR000629">
    <property type="entry name" value="RNA-helicase_DEAD-box_CS"/>
</dbReference>
<dbReference type="AlphaFoldDB" id="A0A3R7KAR1"/>
<accession>A0A3R7KAR1</accession>
<evidence type="ECO:0000256" key="4">
    <source>
        <dbReference type="ARBA" id="ARBA00022517"/>
    </source>
</evidence>
<dbReference type="EMBL" id="MKGL01000218">
    <property type="protein sequence ID" value="RNF02808.1"/>
    <property type="molecule type" value="Genomic_DNA"/>
</dbReference>
<keyword evidence="5" id="KW-0698">rRNA processing</keyword>
<keyword evidence="7 12" id="KW-0378">Hydrolase</keyword>
<dbReference type="Pfam" id="PF00270">
    <property type="entry name" value="DEAD"/>
    <property type="match status" value="1"/>
</dbReference>
<name>A0A3R7KAR1_TRYRA</name>
<feature type="region of interest" description="Disordered" evidence="13">
    <location>
        <begin position="484"/>
        <end position="509"/>
    </location>
</feature>
<dbReference type="OMA" id="ARYVGTI"/>
<evidence type="ECO:0000313" key="17">
    <source>
        <dbReference type="Proteomes" id="UP000283634"/>
    </source>
</evidence>
<dbReference type="GeneID" id="40330093"/>
<dbReference type="GO" id="GO:0003724">
    <property type="term" value="F:RNA helicase activity"/>
    <property type="evidence" value="ECO:0007669"/>
    <property type="project" value="UniProtKB-EC"/>
</dbReference>
<keyword evidence="9 12" id="KW-0067">ATP-binding</keyword>
<dbReference type="GO" id="GO:0016787">
    <property type="term" value="F:hydrolase activity"/>
    <property type="evidence" value="ECO:0007669"/>
    <property type="project" value="UniProtKB-KW"/>
</dbReference>
<dbReference type="Gene3D" id="3.40.50.300">
    <property type="entry name" value="P-loop containing nucleotide triphosphate hydrolases"/>
    <property type="match status" value="2"/>
</dbReference>
<dbReference type="Proteomes" id="UP000283634">
    <property type="component" value="Unassembled WGS sequence"/>
</dbReference>
<dbReference type="CDD" id="cd18787">
    <property type="entry name" value="SF2_C_DEAD"/>
    <property type="match status" value="1"/>
</dbReference>
<dbReference type="SUPFAM" id="SSF52540">
    <property type="entry name" value="P-loop containing nucleoside triphosphate hydrolases"/>
    <property type="match status" value="1"/>
</dbReference>
<dbReference type="PROSITE" id="PS00039">
    <property type="entry name" value="DEAD_ATP_HELICASE"/>
    <property type="match status" value="1"/>
</dbReference>
<evidence type="ECO:0000256" key="3">
    <source>
        <dbReference type="ARBA" id="ARBA00012552"/>
    </source>
</evidence>
<feature type="compositionally biased region" description="Basic and acidic residues" evidence="13">
    <location>
        <begin position="497"/>
        <end position="509"/>
    </location>
</feature>
<keyword evidence="8 12" id="KW-0347">Helicase</keyword>
<dbReference type="GO" id="GO:0003676">
    <property type="term" value="F:nucleic acid binding"/>
    <property type="evidence" value="ECO:0007669"/>
    <property type="project" value="InterPro"/>
</dbReference>
<dbReference type="PROSITE" id="PS51192">
    <property type="entry name" value="HELICASE_ATP_BIND_1"/>
    <property type="match status" value="1"/>
</dbReference>
<evidence type="ECO:0000259" key="15">
    <source>
        <dbReference type="PROSITE" id="PS51194"/>
    </source>
</evidence>
<feature type="domain" description="Helicase C-terminal" evidence="15">
    <location>
        <begin position="326"/>
        <end position="469"/>
    </location>
</feature>
<keyword evidence="6 12" id="KW-0547">Nucleotide-binding</keyword>
<dbReference type="SMART" id="SM00490">
    <property type="entry name" value="HELICc"/>
    <property type="match status" value="1"/>
</dbReference>
<evidence type="ECO:0000313" key="16">
    <source>
        <dbReference type="EMBL" id="RNF02808.1"/>
    </source>
</evidence>
<dbReference type="InterPro" id="IPR011545">
    <property type="entry name" value="DEAD/DEAH_box_helicase_dom"/>
</dbReference>
<dbReference type="EC" id="3.6.4.13" evidence="3"/>
<dbReference type="InterPro" id="IPR014001">
    <property type="entry name" value="Helicase_ATP-bd"/>
</dbReference>
<dbReference type="Pfam" id="PF00271">
    <property type="entry name" value="Helicase_C"/>
    <property type="match status" value="1"/>
</dbReference>